<dbReference type="OrthoDB" id="2691556at2759"/>
<dbReference type="AlphaFoldDB" id="A0A9P7DR12"/>
<dbReference type="Proteomes" id="UP000719766">
    <property type="component" value="Unassembled WGS sequence"/>
</dbReference>
<evidence type="ECO:0000256" key="1">
    <source>
        <dbReference type="SAM" id="MobiDB-lite"/>
    </source>
</evidence>
<proteinExistence type="predicted"/>
<dbReference type="GeneID" id="64599673"/>
<feature type="region of interest" description="Disordered" evidence="1">
    <location>
        <begin position="14"/>
        <end position="37"/>
    </location>
</feature>
<reference evidence="2" key="1">
    <citation type="journal article" date="2020" name="New Phytol.">
        <title>Comparative genomics reveals dynamic genome evolution in host specialist ectomycorrhizal fungi.</title>
        <authorList>
            <person name="Lofgren L.A."/>
            <person name="Nguyen N.H."/>
            <person name="Vilgalys R."/>
            <person name="Ruytinx J."/>
            <person name="Liao H.L."/>
            <person name="Branco S."/>
            <person name="Kuo A."/>
            <person name="LaButti K."/>
            <person name="Lipzen A."/>
            <person name="Andreopoulos W."/>
            <person name="Pangilinan J."/>
            <person name="Riley R."/>
            <person name="Hundley H."/>
            <person name="Na H."/>
            <person name="Barry K."/>
            <person name="Grigoriev I.V."/>
            <person name="Stajich J.E."/>
            <person name="Kennedy P.G."/>
        </authorList>
    </citation>
    <scope>NUCLEOTIDE SEQUENCE</scope>
    <source>
        <strain evidence="2">S12</strain>
    </source>
</reference>
<name>A0A9P7DR12_9AGAM</name>
<keyword evidence="3" id="KW-1185">Reference proteome</keyword>
<organism evidence="2 3">
    <name type="scientific">Suillus plorans</name>
    <dbReference type="NCBI Taxonomy" id="116603"/>
    <lineage>
        <taxon>Eukaryota</taxon>
        <taxon>Fungi</taxon>
        <taxon>Dikarya</taxon>
        <taxon>Basidiomycota</taxon>
        <taxon>Agaricomycotina</taxon>
        <taxon>Agaricomycetes</taxon>
        <taxon>Agaricomycetidae</taxon>
        <taxon>Boletales</taxon>
        <taxon>Suillineae</taxon>
        <taxon>Suillaceae</taxon>
        <taxon>Suillus</taxon>
    </lineage>
</organism>
<accession>A0A9P7DR12</accession>
<protein>
    <submittedName>
        <fullName evidence="2">Uncharacterized protein</fullName>
    </submittedName>
</protein>
<dbReference type="RefSeq" id="XP_041164726.1">
    <property type="nucleotide sequence ID" value="XM_041305909.1"/>
</dbReference>
<evidence type="ECO:0000313" key="3">
    <source>
        <dbReference type="Proteomes" id="UP000719766"/>
    </source>
</evidence>
<gene>
    <name evidence="2" type="ORF">HD556DRAFT_1438983</name>
</gene>
<evidence type="ECO:0000313" key="2">
    <source>
        <dbReference type="EMBL" id="KAG1800984.1"/>
    </source>
</evidence>
<dbReference type="EMBL" id="JABBWE010000008">
    <property type="protein sequence ID" value="KAG1800984.1"/>
    <property type="molecule type" value="Genomic_DNA"/>
</dbReference>
<sequence length="282" mass="30651">MIIQSPELVSTLCTPGSTVTRDPRPVSHTSAPLATLDGLRTPAPPLNKLSQLKATPIALGSAVISEHIATLGVGVDDVRPWIARDIQNFKKCDVDCMLQNILSDCKLGTSDSASLGQCEESALLQTCLEAVLPLCNETRAAKDIKDLLSEYINSPGEVPSYEPFVGAANCALLQLSALNVPGLVGSKDSEDHDNILFHHNDKPIRQMHQGVESSRKPDVVIVSWDTAQKVQQDGDCYCKKDMYTKLACNKPHGNFQWKNVLSTVEFKYTKRRPGHGPPPPSA</sequence>
<comment type="caution">
    <text evidence="2">The sequence shown here is derived from an EMBL/GenBank/DDBJ whole genome shotgun (WGS) entry which is preliminary data.</text>
</comment>